<name>A0A4R6I7N7_9GAMM</name>
<dbReference type="Proteomes" id="UP000295150">
    <property type="component" value="Unassembled WGS sequence"/>
</dbReference>
<dbReference type="OrthoDB" id="5741693at2"/>
<dbReference type="EMBL" id="SNWH01000001">
    <property type="protein sequence ID" value="TDO16795.1"/>
    <property type="molecule type" value="Genomic_DNA"/>
</dbReference>
<dbReference type="InterPro" id="IPR035924">
    <property type="entry name" value="FlaG-like_sf"/>
</dbReference>
<evidence type="ECO:0000313" key="1">
    <source>
        <dbReference type="EMBL" id="TDO16795.1"/>
    </source>
</evidence>
<gene>
    <name evidence="1" type="ORF">DFO68_101326</name>
</gene>
<protein>
    <submittedName>
        <fullName evidence="1">FlaG protein</fullName>
    </submittedName>
</protein>
<dbReference type="Pfam" id="PF03646">
    <property type="entry name" value="FlaG"/>
    <property type="match status" value="1"/>
</dbReference>
<proteinExistence type="predicted"/>
<accession>A0A4R6I7N7</accession>
<organism evidence="1 2">
    <name type="scientific">Halomonas ventosae</name>
    <dbReference type="NCBI Taxonomy" id="229007"/>
    <lineage>
        <taxon>Bacteria</taxon>
        <taxon>Pseudomonadati</taxon>
        <taxon>Pseudomonadota</taxon>
        <taxon>Gammaproteobacteria</taxon>
        <taxon>Oceanospirillales</taxon>
        <taxon>Halomonadaceae</taxon>
        <taxon>Halomonas</taxon>
    </lineage>
</organism>
<reference evidence="1 2" key="1">
    <citation type="submission" date="2019-03" db="EMBL/GenBank/DDBJ databases">
        <title>Freshwater and sediment microbial communities from various areas in North America, analyzing microbe dynamics in response to fracking.</title>
        <authorList>
            <person name="Lamendella R."/>
        </authorList>
    </citation>
    <scope>NUCLEOTIDE SEQUENCE [LARGE SCALE GENOMIC DNA]</scope>
    <source>
        <strain evidence="1 2">1_TX</strain>
    </source>
</reference>
<dbReference type="Gene3D" id="3.30.160.170">
    <property type="entry name" value="FlaG-like"/>
    <property type="match status" value="1"/>
</dbReference>
<keyword evidence="2" id="KW-1185">Reference proteome</keyword>
<sequence length="94" mass="11045">MTFRWQCDATRPRWAWKPAIVITTTREATVAHTYQRLLSMQGQEGAHFERRPQRLPRIVDRDSGEVICQVPAVEMLRVTERLEELTGRLIQQQV</sequence>
<comment type="caution">
    <text evidence="1">The sequence shown here is derived from an EMBL/GenBank/DDBJ whole genome shotgun (WGS) entry which is preliminary data.</text>
</comment>
<dbReference type="SUPFAM" id="SSF160214">
    <property type="entry name" value="FlaG-like"/>
    <property type="match status" value="1"/>
</dbReference>
<dbReference type="AlphaFoldDB" id="A0A4R6I7N7"/>
<dbReference type="InterPro" id="IPR005186">
    <property type="entry name" value="FlaG"/>
</dbReference>
<evidence type="ECO:0000313" key="2">
    <source>
        <dbReference type="Proteomes" id="UP000295150"/>
    </source>
</evidence>